<comment type="caution">
    <text evidence="9">The sequence shown here is derived from an EMBL/GenBank/DDBJ whole genome shotgun (WGS) entry which is preliminary data.</text>
</comment>
<dbReference type="PANTHER" id="PTHR43163">
    <property type="entry name" value="DIPEPTIDE TRANSPORT SYSTEM PERMEASE PROTEIN DPPB-RELATED"/>
    <property type="match status" value="1"/>
</dbReference>
<dbReference type="Pfam" id="PF00528">
    <property type="entry name" value="BPD_transp_1"/>
    <property type="match status" value="1"/>
</dbReference>
<evidence type="ECO:0000256" key="7">
    <source>
        <dbReference type="RuleBase" id="RU363032"/>
    </source>
</evidence>
<evidence type="ECO:0000256" key="2">
    <source>
        <dbReference type="ARBA" id="ARBA00022448"/>
    </source>
</evidence>
<dbReference type="Proteomes" id="UP001500443">
    <property type="component" value="Unassembled WGS sequence"/>
</dbReference>
<dbReference type="EMBL" id="BAAAPF010000051">
    <property type="protein sequence ID" value="GAA2120256.1"/>
    <property type="molecule type" value="Genomic_DNA"/>
</dbReference>
<feature type="transmembrane region" description="Helical" evidence="7">
    <location>
        <begin position="131"/>
        <end position="157"/>
    </location>
</feature>
<feature type="transmembrane region" description="Helical" evidence="7">
    <location>
        <begin position="277"/>
        <end position="300"/>
    </location>
</feature>
<dbReference type="RefSeq" id="WP_234020073.1">
    <property type="nucleotide sequence ID" value="NZ_BAAAPF010000051.1"/>
</dbReference>
<dbReference type="PANTHER" id="PTHR43163:SF6">
    <property type="entry name" value="DIPEPTIDE TRANSPORT SYSTEM PERMEASE PROTEIN DPPB-RELATED"/>
    <property type="match status" value="1"/>
</dbReference>
<keyword evidence="10" id="KW-1185">Reference proteome</keyword>
<comment type="similarity">
    <text evidence="7">Belongs to the binding-protein-dependent transport system permease family.</text>
</comment>
<evidence type="ECO:0000256" key="3">
    <source>
        <dbReference type="ARBA" id="ARBA00022475"/>
    </source>
</evidence>
<dbReference type="PROSITE" id="PS50928">
    <property type="entry name" value="ABC_TM1"/>
    <property type="match status" value="1"/>
</dbReference>
<evidence type="ECO:0000256" key="6">
    <source>
        <dbReference type="ARBA" id="ARBA00023136"/>
    </source>
</evidence>
<name>A0ABN2Y0U8_9ACTN</name>
<evidence type="ECO:0000259" key="8">
    <source>
        <dbReference type="PROSITE" id="PS50928"/>
    </source>
</evidence>
<proteinExistence type="inferred from homology"/>
<feature type="transmembrane region" description="Helical" evidence="7">
    <location>
        <begin position="228"/>
        <end position="257"/>
    </location>
</feature>
<evidence type="ECO:0000256" key="1">
    <source>
        <dbReference type="ARBA" id="ARBA00004651"/>
    </source>
</evidence>
<accession>A0ABN2Y0U8</accession>
<keyword evidence="3" id="KW-1003">Cell membrane</keyword>
<keyword evidence="6 7" id="KW-0472">Membrane</keyword>
<evidence type="ECO:0000313" key="10">
    <source>
        <dbReference type="Proteomes" id="UP001500443"/>
    </source>
</evidence>
<dbReference type="Pfam" id="PF19300">
    <property type="entry name" value="BPD_transp_1_N"/>
    <property type="match status" value="1"/>
</dbReference>
<comment type="subcellular location">
    <subcellularLocation>
        <location evidence="1 7">Cell membrane</location>
        <topology evidence="1 7">Multi-pass membrane protein</topology>
    </subcellularLocation>
</comment>
<dbReference type="InterPro" id="IPR000515">
    <property type="entry name" value="MetI-like"/>
</dbReference>
<sequence>MMGAFLAKRLAQAVVVAFGALTLVFVIVRVVPGDPAKLIVGPDASAAQLETVRADFGLDDPLWRQYADHLAGVVRGDLGDSWRLGGSALGNTLDRFPATLTLSLAALLLTVAVGIPLGMLCARRPGKLLDLVVSTGSLAGQAIPSFWLGIVLILLFARRLEWLPATVDGSPTAVLLPAFTLSLPFIGWLARLVRSSALEEGGKDYARTARAKGVGEGTIQYVHVGRNIAIPVVTVLGLLMGNFIANAVIIEVVFSWPGIGSLMVDAITNRDYAVVEAAILTITLSYIVLNLLVDVVYFVIDPRLTPEDA</sequence>
<keyword evidence="5 7" id="KW-1133">Transmembrane helix</keyword>
<dbReference type="InterPro" id="IPR045621">
    <property type="entry name" value="BPD_transp_1_N"/>
</dbReference>
<organism evidence="9 10">
    <name type="scientific">Streptomyces synnematoformans</name>
    <dbReference type="NCBI Taxonomy" id="415721"/>
    <lineage>
        <taxon>Bacteria</taxon>
        <taxon>Bacillati</taxon>
        <taxon>Actinomycetota</taxon>
        <taxon>Actinomycetes</taxon>
        <taxon>Kitasatosporales</taxon>
        <taxon>Streptomycetaceae</taxon>
        <taxon>Streptomyces</taxon>
    </lineage>
</organism>
<keyword evidence="2 7" id="KW-0813">Transport</keyword>
<protein>
    <submittedName>
        <fullName evidence="9">ABC transporter permease</fullName>
    </submittedName>
</protein>
<dbReference type="SUPFAM" id="SSF161098">
    <property type="entry name" value="MetI-like"/>
    <property type="match status" value="1"/>
</dbReference>
<evidence type="ECO:0000313" key="9">
    <source>
        <dbReference type="EMBL" id="GAA2120256.1"/>
    </source>
</evidence>
<keyword evidence="4 7" id="KW-0812">Transmembrane</keyword>
<dbReference type="Gene3D" id="1.10.3720.10">
    <property type="entry name" value="MetI-like"/>
    <property type="match status" value="1"/>
</dbReference>
<feature type="transmembrane region" description="Helical" evidence="7">
    <location>
        <begin position="96"/>
        <end position="119"/>
    </location>
</feature>
<feature type="domain" description="ABC transmembrane type-1" evidence="8">
    <location>
        <begin position="96"/>
        <end position="293"/>
    </location>
</feature>
<evidence type="ECO:0000256" key="4">
    <source>
        <dbReference type="ARBA" id="ARBA00022692"/>
    </source>
</evidence>
<evidence type="ECO:0000256" key="5">
    <source>
        <dbReference type="ARBA" id="ARBA00022989"/>
    </source>
</evidence>
<dbReference type="InterPro" id="IPR035906">
    <property type="entry name" value="MetI-like_sf"/>
</dbReference>
<feature type="transmembrane region" description="Helical" evidence="7">
    <location>
        <begin position="169"/>
        <end position="190"/>
    </location>
</feature>
<reference evidence="9 10" key="1">
    <citation type="journal article" date="2019" name="Int. J. Syst. Evol. Microbiol.">
        <title>The Global Catalogue of Microorganisms (GCM) 10K type strain sequencing project: providing services to taxonomists for standard genome sequencing and annotation.</title>
        <authorList>
            <consortium name="The Broad Institute Genomics Platform"/>
            <consortium name="The Broad Institute Genome Sequencing Center for Infectious Disease"/>
            <person name="Wu L."/>
            <person name="Ma J."/>
        </authorList>
    </citation>
    <scope>NUCLEOTIDE SEQUENCE [LARGE SCALE GENOMIC DNA]</scope>
    <source>
        <strain evidence="9 10">JCM 15481</strain>
    </source>
</reference>
<dbReference type="CDD" id="cd06261">
    <property type="entry name" value="TM_PBP2"/>
    <property type="match status" value="1"/>
</dbReference>
<gene>
    <name evidence="9" type="ORF">GCM10009802_22810</name>
</gene>